<evidence type="ECO:0000256" key="1">
    <source>
        <dbReference type="SAM" id="MobiDB-lite"/>
    </source>
</evidence>
<dbReference type="InterPro" id="IPR003677">
    <property type="entry name" value="ANIS5_cation-bd"/>
</dbReference>
<feature type="chain" id="PRO_5013870132" description="SXP/RAL-2 family protein Ani s 5-like cation-binding domain-containing protein" evidence="2">
    <location>
        <begin position="28"/>
        <end position="199"/>
    </location>
</feature>
<feature type="domain" description="SXP/RAL-2 family protein Ani s 5-like cation-binding" evidence="3">
    <location>
        <begin position="91"/>
        <end position="186"/>
    </location>
</feature>
<keyword evidence="5" id="KW-1185">Reference proteome</keyword>
<dbReference type="InterPro" id="IPR052823">
    <property type="entry name" value="SXP/RAL-2_related"/>
</dbReference>
<evidence type="ECO:0000313" key="4">
    <source>
        <dbReference type="EMBL" id="PIO63692.1"/>
    </source>
</evidence>
<dbReference type="PANTHER" id="PTHR21593">
    <property type="entry name" value="PRION-LIKE- Q/N-RICH -DOMAIN-BEARING PROTEIN PROTEIN"/>
    <property type="match status" value="1"/>
</dbReference>
<reference evidence="4 5" key="1">
    <citation type="submission" date="2015-09" db="EMBL/GenBank/DDBJ databases">
        <title>Draft genome of the parasitic nematode Teladorsagia circumcincta isolate WARC Sus (inbred).</title>
        <authorList>
            <person name="Mitreva M."/>
        </authorList>
    </citation>
    <scope>NUCLEOTIDE SEQUENCE [LARGE SCALE GENOMIC DNA]</scope>
    <source>
        <strain evidence="4 5">S</strain>
    </source>
</reference>
<dbReference type="Pfam" id="PF02520">
    <property type="entry name" value="ANIS5_cation-bd"/>
    <property type="match status" value="1"/>
</dbReference>
<dbReference type="PANTHER" id="PTHR21593:SF36">
    <property type="entry name" value="DUF148 DOMAIN-CONTAINING PROTEIN-RELATED"/>
    <property type="match status" value="1"/>
</dbReference>
<dbReference type="AlphaFoldDB" id="A0A2G9U1V9"/>
<dbReference type="EMBL" id="KZ350619">
    <property type="protein sequence ID" value="PIO63692.1"/>
    <property type="molecule type" value="Genomic_DNA"/>
</dbReference>
<protein>
    <recommendedName>
        <fullName evidence="3">SXP/RAL-2 family protein Ani s 5-like cation-binding domain-containing protein</fullName>
    </recommendedName>
</protein>
<feature type="signal peptide" evidence="2">
    <location>
        <begin position="1"/>
        <end position="27"/>
    </location>
</feature>
<keyword evidence="2" id="KW-0732">Signal</keyword>
<dbReference type="Proteomes" id="UP000230423">
    <property type="component" value="Unassembled WGS sequence"/>
</dbReference>
<organism evidence="4 5">
    <name type="scientific">Teladorsagia circumcincta</name>
    <name type="common">Brown stomach worm</name>
    <name type="synonym">Ostertagia circumcincta</name>
    <dbReference type="NCBI Taxonomy" id="45464"/>
    <lineage>
        <taxon>Eukaryota</taxon>
        <taxon>Metazoa</taxon>
        <taxon>Ecdysozoa</taxon>
        <taxon>Nematoda</taxon>
        <taxon>Chromadorea</taxon>
        <taxon>Rhabditida</taxon>
        <taxon>Rhabditina</taxon>
        <taxon>Rhabditomorpha</taxon>
        <taxon>Strongyloidea</taxon>
        <taxon>Trichostrongylidae</taxon>
        <taxon>Teladorsagia</taxon>
    </lineage>
</organism>
<name>A0A2G9U1V9_TELCI</name>
<evidence type="ECO:0000259" key="3">
    <source>
        <dbReference type="Pfam" id="PF02520"/>
    </source>
</evidence>
<sequence length="199" mass="21494">MVQPENLHHTGMITAIAVLAIASTVLCAPPGMGGDFNTQVEPHGVKTAGEHDGAPHMEAFNIQGGNDGVGHEAFGHHGPPPPPYLGNVSDEARQEYFAIVSNTNITVAQQKQNVLAWAQKNGVEAQVQEFNTNMTNLMTQMKQNVTLLINSLPSALQQLLSVAGNETLSREQQKNAMRTLVSQNPQIIGKWQRPTRSSV</sequence>
<feature type="region of interest" description="Disordered" evidence="1">
    <location>
        <begin position="66"/>
        <end position="85"/>
    </location>
</feature>
<evidence type="ECO:0000256" key="2">
    <source>
        <dbReference type="SAM" id="SignalP"/>
    </source>
</evidence>
<evidence type="ECO:0000313" key="5">
    <source>
        <dbReference type="Proteomes" id="UP000230423"/>
    </source>
</evidence>
<accession>A0A2G9U1V9</accession>
<gene>
    <name evidence="4" type="ORF">TELCIR_14700</name>
</gene>
<dbReference type="OrthoDB" id="5845888at2759"/>
<proteinExistence type="predicted"/>